<evidence type="ECO:0000256" key="1">
    <source>
        <dbReference type="SAM" id="MobiDB-lite"/>
    </source>
</evidence>
<organism evidence="3 4">
    <name type="scientific">Aphanomyces stellatus</name>
    <dbReference type="NCBI Taxonomy" id="120398"/>
    <lineage>
        <taxon>Eukaryota</taxon>
        <taxon>Sar</taxon>
        <taxon>Stramenopiles</taxon>
        <taxon>Oomycota</taxon>
        <taxon>Saprolegniomycetes</taxon>
        <taxon>Saprolegniales</taxon>
        <taxon>Verrucalvaceae</taxon>
        <taxon>Aphanomyces</taxon>
    </lineage>
</organism>
<name>A0A485K744_9STRA</name>
<feature type="compositionally biased region" description="Polar residues" evidence="1">
    <location>
        <begin position="53"/>
        <end position="63"/>
    </location>
</feature>
<dbReference type="OrthoDB" id="161565at2759"/>
<dbReference type="EMBL" id="VJMH01000059">
    <property type="protein sequence ID" value="KAF0719593.1"/>
    <property type="molecule type" value="Genomic_DNA"/>
</dbReference>
<dbReference type="Proteomes" id="UP000332933">
    <property type="component" value="Unassembled WGS sequence"/>
</dbReference>
<feature type="region of interest" description="Disordered" evidence="1">
    <location>
        <begin position="29"/>
        <end position="76"/>
    </location>
</feature>
<evidence type="ECO:0000313" key="2">
    <source>
        <dbReference type="EMBL" id="KAF0719593.1"/>
    </source>
</evidence>
<reference evidence="2" key="2">
    <citation type="submission" date="2019-06" db="EMBL/GenBank/DDBJ databases">
        <title>Genomics analysis of Aphanomyces spp. identifies a new class of oomycete effector associated with host adaptation.</title>
        <authorList>
            <person name="Gaulin E."/>
        </authorList>
    </citation>
    <scope>NUCLEOTIDE SEQUENCE</scope>
    <source>
        <strain evidence="2">CBS 578.67</strain>
    </source>
</reference>
<accession>A0A485K744</accession>
<sequence length="601" mass="65919">MVGLSLFTRARSRSRSANAATENQLLAAHEQQQRFSTSTDKKRVEPVVDDSENTYPNRGQTLGSAKRQKTTSSSSGAAGIMSAFSSGFMKKISFGKSKSTDEKLDCDDDVSAAVATTNQKYQEGCYVATKYGTAIVLQFRDEDDMYVLRMVYNAVAYFHTDSVVREIKCMVGDRWLIDVVVGVGMATVEHYYVDQDKYSIALDWRWDDDHVWRMKATTKMFDIPTPATATLKSRAAAARDVVSKTIGDGYSSFRMSSVAAWRPSTTSYTSLIRMTSSGVKPPTPIWSTLFGEGRLLSVRAADHIATVTFVGMHGAVAYLERSAYIDLAFGTGDAIVTIYGAGRVVAIRGGTTFEIQLVHGATLYTTSPAAILAKKTAPVAAATSTYFKMPSALPKFQLPSLPAAAATRKDKYAVGDKLRSVFGAATIVAARPDVFECALDGAMLYVPVSQMETTFPEALNPSRLGKLYEKTKEWHVFSSTTMLSSAHALKASVKSTLDSAFKKGPRFAMDERVLCPKFGSGFVVGVRHDGVYVVKLRKLRIVAYFHEHELKPFPYEKATHVIVGEKMVPVPMEVYQATNKKSRSTIIKESMASQHVRASLQ</sequence>
<evidence type="ECO:0000313" key="3">
    <source>
        <dbReference type="EMBL" id="VFT78146.1"/>
    </source>
</evidence>
<proteinExistence type="predicted"/>
<keyword evidence="4" id="KW-1185">Reference proteome</keyword>
<protein>
    <submittedName>
        <fullName evidence="3">Aste57867_922 protein</fullName>
    </submittedName>
</protein>
<dbReference type="EMBL" id="CAADRA010000059">
    <property type="protein sequence ID" value="VFT78146.1"/>
    <property type="molecule type" value="Genomic_DNA"/>
</dbReference>
<evidence type="ECO:0000313" key="4">
    <source>
        <dbReference type="Proteomes" id="UP000332933"/>
    </source>
</evidence>
<dbReference type="AlphaFoldDB" id="A0A485K744"/>
<reference evidence="3 4" key="1">
    <citation type="submission" date="2019-03" db="EMBL/GenBank/DDBJ databases">
        <authorList>
            <person name="Gaulin E."/>
            <person name="Dumas B."/>
        </authorList>
    </citation>
    <scope>NUCLEOTIDE SEQUENCE [LARGE SCALE GENOMIC DNA]</scope>
    <source>
        <strain evidence="3">CBS 568.67</strain>
    </source>
</reference>
<gene>
    <name evidence="3" type="primary">Aste57867_922</name>
    <name evidence="2" type="ORF">As57867_000921</name>
    <name evidence="3" type="ORF">ASTE57867_922</name>
</gene>